<evidence type="ECO:0000256" key="9">
    <source>
        <dbReference type="ARBA" id="ARBA00022989"/>
    </source>
</evidence>
<protein>
    <recommendedName>
        <fullName evidence="3">Magnesium transport protein CorA</fullName>
    </recommendedName>
</protein>
<comment type="subcellular location">
    <subcellularLocation>
        <location evidence="1">Cell inner membrane</location>
        <topology evidence="1">Multi-pass membrane protein</topology>
    </subcellularLocation>
</comment>
<dbReference type="CDD" id="cd12837">
    <property type="entry name" value="EcCorA-like_u1"/>
    <property type="match status" value="1"/>
</dbReference>
<dbReference type="SUPFAM" id="SSF144083">
    <property type="entry name" value="Magnesium transport protein CorA, transmembrane region"/>
    <property type="match status" value="1"/>
</dbReference>
<dbReference type="FunFam" id="1.20.58.340:FF:000001">
    <property type="entry name" value="Magnesium transport protein CorA"/>
    <property type="match status" value="1"/>
</dbReference>
<dbReference type="InterPro" id="IPR050829">
    <property type="entry name" value="CorA_MIT"/>
</dbReference>
<dbReference type="EMBL" id="FOSL01000001">
    <property type="protein sequence ID" value="SFJ88528.1"/>
    <property type="molecule type" value="Genomic_DNA"/>
</dbReference>
<dbReference type="InterPro" id="IPR002523">
    <property type="entry name" value="MgTranspt_CorA/ZnTranspt_ZntB"/>
</dbReference>
<evidence type="ECO:0000256" key="4">
    <source>
        <dbReference type="ARBA" id="ARBA00022448"/>
    </source>
</evidence>
<evidence type="ECO:0000256" key="3">
    <source>
        <dbReference type="ARBA" id="ARBA00019439"/>
    </source>
</evidence>
<evidence type="ECO:0000256" key="13">
    <source>
        <dbReference type="SAM" id="Phobius"/>
    </source>
</evidence>
<keyword evidence="5" id="KW-1003">Cell membrane</keyword>
<evidence type="ECO:0000256" key="8">
    <source>
        <dbReference type="ARBA" id="ARBA00022842"/>
    </source>
</evidence>
<comment type="catalytic activity">
    <reaction evidence="12">
        <text>Mg(2+)(in) = Mg(2+)(out)</text>
        <dbReference type="Rhea" id="RHEA:29827"/>
        <dbReference type="ChEBI" id="CHEBI:18420"/>
    </reaction>
</comment>
<dbReference type="InterPro" id="IPR045863">
    <property type="entry name" value="CorA_TM1_TM2"/>
</dbReference>
<feature type="transmembrane region" description="Helical" evidence="13">
    <location>
        <begin position="294"/>
        <end position="315"/>
    </location>
</feature>
<evidence type="ECO:0000313" key="15">
    <source>
        <dbReference type="Proteomes" id="UP000323300"/>
    </source>
</evidence>
<proteinExistence type="inferred from homology"/>
<dbReference type="Gene3D" id="1.20.58.340">
    <property type="entry name" value="Magnesium transport protein CorA, transmembrane region"/>
    <property type="match status" value="2"/>
</dbReference>
<evidence type="ECO:0000256" key="2">
    <source>
        <dbReference type="ARBA" id="ARBA00009765"/>
    </source>
</evidence>
<reference evidence="14 15" key="1">
    <citation type="submission" date="2016-10" db="EMBL/GenBank/DDBJ databases">
        <authorList>
            <person name="Varghese N."/>
            <person name="Submissions S."/>
        </authorList>
    </citation>
    <scope>NUCLEOTIDE SEQUENCE [LARGE SCALE GENOMIC DNA]</scope>
    <source>
        <strain evidence="14 15">DSM 21822</strain>
    </source>
</reference>
<keyword evidence="10" id="KW-0406">Ion transport</keyword>
<dbReference type="PANTHER" id="PTHR47685:SF1">
    <property type="entry name" value="MAGNESIUM TRANSPORT PROTEIN CORA"/>
    <property type="match status" value="1"/>
</dbReference>
<dbReference type="Pfam" id="PF01544">
    <property type="entry name" value="CorA"/>
    <property type="match status" value="1"/>
</dbReference>
<keyword evidence="6" id="KW-0997">Cell inner membrane</keyword>
<evidence type="ECO:0000313" key="14">
    <source>
        <dbReference type="EMBL" id="SFJ88528.1"/>
    </source>
</evidence>
<dbReference type="GO" id="GO:0015099">
    <property type="term" value="F:nickel cation transmembrane transporter activity"/>
    <property type="evidence" value="ECO:0007669"/>
    <property type="project" value="TreeGrafter"/>
</dbReference>
<dbReference type="RefSeq" id="WP_149757223.1">
    <property type="nucleotide sequence ID" value="NZ_BSPE01000002.1"/>
</dbReference>
<evidence type="ECO:0000256" key="7">
    <source>
        <dbReference type="ARBA" id="ARBA00022692"/>
    </source>
</evidence>
<evidence type="ECO:0000256" key="12">
    <source>
        <dbReference type="ARBA" id="ARBA00034269"/>
    </source>
</evidence>
<gene>
    <name evidence="14" type="ORF">SAMN04488498_101117</name>
</gene>
<dbReference type="Gene3D" id="3.30.460.20">
    <property type="entry name" value="CorA soluble domain-like"/>
    <property type="match status" value="1"/>
</dbReference>
<evidence type="ECO:0000256" key="11">
    <source>
        <dbReference type="ARBA" id="ARBA00023136"/>
    </source>
</evidence>
<sequence>MLKAYFNDDNRLLERPLTAGAHPIWIDLLNPTKQEEAVTEDLFHIAIPTREEMQEIEISSRLYTENGCFYMTATLPENADGDHPIMMPVTFVLAHDRLVTVRYHEPSAFKNFPERAEQADLDCKNAESILAGLLENIVDRLADVLERAGHEIVDIGKDIFHPSEKRVRRRERGFQIILRRIGRKESLISNIQESLQTMHRVSLFLEQAARAEGEDEVRRRVKTLGQDIQSLGDHATALSQKIIFMLDATLGMIGIEQSNIIKIVSVAAVIFLPPTLIASNYGMNFEHMPELKWFFGYPFAVGLMIMSAVLPAWIFRRMGWI</sequence>
<dbReference type="InterPro" id="IPR045861">
    <property type="entry name" value="CorA_cytoplasmic_dom"/>
</dbReference>
<evidence type="ECO:0000256" key="6">
    <source>
        <dbReference type="ARBA" id="ARBA00022519"/>
    </source>
</evidence>
<dbReference type="GO" id="GO:0015087">
    <property type="term" value="F:cobalt ion transmembrane transporter activity"/>
    <property type="evidence" value="ECO:0007669"/>
    <property type="project" value="TreeGrafter"/>
</dbReference>
<comment type="similarity">
    <text evidence="2">Belongs to the CorA metal ion transporter (MIT) (TC 1.A.35) family.</text>
</comment>
<organism evidence="14 15">
    <name type="scientific">Neomesorhizobium albiziae</name>
    <dbReference type="NCBI Taxonomy" id="335020"/>
    <lineage>
        <taxon>Bacteria</taxon>
        <taxon>Pseudomonadati</taxon>
        <taxon>Pseudomonadota</taxon>
        <taxon>Alphaproteobacteria</taxon>
        <taxon>Hyphomicrobiales</taxon>
        <taxon>Phyllobacteriaceae</taxon>
        <taxon>Neomesorhizobium</taxon>
    </lineage>
</organism>
<keyword evidence="8" id="KW-0460">Magnesium</keyword>
<name>A0A1I3UZ88_9HYPH</name>
<dbReference type="OrthoDB" id="9803416at2"/>
<evidence type="ECO:0000256" key="1">
    <source>
        <dbReference type="ARBA" id="ARBA00004429"/>
    </source>
</evidence>
<dbReference type="GO" id="GO:0015095">
    <property type="term" value="F:magnesium ion transmembrane transporter activity"/>
    <property type="evidence" value="ECO:0007669"/>
    <property type="project" value="TreeGrafter"/>
</dbReference>
<dbReference type="Proteomes" id="UP000323300">
    <property type="component" value="Unassembled WGS sequence"/>
</dbReference>
<accession>A0A1I3UZ88</accession>
<keyword evidence="7 13" id="KW-0812">Transmembrane</keyword>
<dbReference type="GO" id="GO:0005886">
    <property type="term" value="C:plasma membrane"/>
    <property type="evidence" value="ECO:0007669"/>
    <property type="project" value="UniProtKB-SubCell"/>
</dbReference>
<dbReference type="AlphaFoldDB" id="A0A1I3UZ88"/>
<keyword evidence="4" id="KW-0813">Transport</keyword>
<feature type="transmembrane region" description="Helical" evidence="13">
    <location>
        <begin position="260"/>
        <end position="282"/>
    </location>
</feature>
<keyword evidence="9 13" id="KW-1133">Transmembrane helix</keyword>
<dbReference type="PANTHER" id="PTHR47685">
    <property type="entry name" value="MAGNESIUM TRANSPORT PROTEIN CORA"/>
    <property type="match status" value="1"/>
</dbReference>
<evidence type="ECO:0000256" key="5">
    <source>
        <dbReference type="ARBA" id="ARBA00022475"/>
    </source>
</evidence>
<evidence type="ECO:0000256" key="10">
    <source>
        <dbReference type="ARBA" id="ARBA00023065"/>
    </source>
</evidence>
<keyword evidence="15" id="KW-1185">Reference proteome</keyword>
<dbReference type="SUPFAM" id="SSF143865">
    <property type="entry name" value="CorA soluble domain-like"/>
    <property type="match status" value="1"/>
</dbReference>
<keyword evidence="11 13" id="KW-0472">Membrane</keyword>